<keyword evidence="3" id="KW-0547">Nucleotide-binding</keyword>
<evidence type="ECO:0000313" key="5">
    <source>
        <dbReference type="Proteomes" id="UP000197058"/>
    </source>
</evidence>
<dbReference type="CDD" id="cd07557">
    <property type="entry name" value="trimeric_dUTPase"/>
    <property type="match status" value="1"/>
</dbReference>
<evidence type="ECO:0000313" key="4">
    <source>
        <dbReference type="EMBL" id="ASE35650.1"/>
    </source>
</evidence>
<dbReference type="KEGG" id="sscu:CEP64_13095"/>
<dbReference type="GO" id="GO:0000166">
    <property type="term" value="F:nucleotide binding"/>
    <property type="evidence" value="ECO:0007669"/>
    <property type="project" value="UniProtKB-KW"/>
</dbReference>
<proteinExistence type="inferred from homology"/>
<dbReference type="Gene3D" id="2.70.40.10">
    <property type="match status" value="1"/>
</dbReference>
<evidence type="ECO:0000256" key="2">
    <source>
        <dbReference type="ARBA" id="ARBA00023080"/>
    </source>
</evidence>
<dbReference type="EC" id="3.5.4.30" evidence="3"/>
<dbReference type="PANTHER" id="PTHR42680">
    <property type="entry name" value="DCTP DEAMINASE"/>
    <property type="match status" value="1"/>
</dbReference>
<evidence type="ECO:0000256" key="3">
    <source>
        <dbReference type="HAMAP-Rule" id="MF_00146"/>
    </source>
</evidence>
<feature type="binding site" evidence="3">
    <location>
        <position position="142"/>
    </location>
    <ligand>
        <name>dCTP</name>
        <dbReference type="ChEBI" id="CHEBI:61481"/>
    </ligand>
</feature>
<comment type="function">
    <text evidence="3">Bifunctional enzyme that catalyzes both the deamination of dCTP to dUTP and the hydrolysis of dUTP to dUMP without releasing the toxic dUTP intermediate.</text>
</comment>
<dbReference type="InterPro" id="IPR036157">
    <property type="entry name" value="dUTPase-like_sf"/>
</dbReference>
<comment type="pathway">
    <text evidence="3">Pyrimidine metabolism; dUMP biosynthesis; dUMP from dCTP: step 1/1.</text>
</comment>
<dbReference type="GO" id="GO:0008829">
    <property type="term" value="F:dCTP deaminase activity"/>
    <property type="evidence" value="ECO:0007669"/>
    <property type="project" value="InterPro"/>
</dbReference>
<reference evidence="5" key="1">
    <citation type="submission" date="2017-06" db="EMBL/GenBank/DDBJ databases">
        <title>FDA dAtabase for Regulatory Grade micrObial Sequences (FDA-ARGOS): Supporting development and validation of Infectious Disease Dx tests.</title>
        <authorList>
            <person name="Goldberg B."/>
            <person name="Campos J."/>
            <person name="Tallon L."/>
            <person name="Sadzewicz L."/>
            <person name="Sengamalay N."/>
            <person name="Ott S."/>
            <person name="Godinez A."/>
            <person name="Nagaraj S."/>
            <person name="Vavikolanu K."/>
            <person name="Nadendla S."/>
            <person name="George J."/>
            <person name="Geyer C."/>
            <person name="Sichtig H."/>
        </authorList>
    </citation>
    <scope>NUCLEOTIDE SEQUENCE [LARGE SCALE GENOMIC DNA]</scope>
    <source>
        <strain evidence="5">FDAARGOS_285</strain>
    </source>
</reference>
<name>A0AAI8DKE8_MAMSC</name>
<feature type="binding site" evidence="3">
    <location>
        <position position="163"/>
    </location>
    <ligand>
        <name>dCTP</name>
        <dbReference type="ChEBI" id="CHEBI:61481"/>
    </ligand>
</feature>
<feature type="active site" description="Proton donor/acceptor" evidence="3">
    <location>
        <position position="123"/>
    </location>
</feature>
<keyword evidence="2 3" id="KW-0546">Nucleotide metabolism</keyword>
<comment type="subunit">
    <text evidence="3">Homotrimer.</text>
</comment>
<dbReference type="PANTHER" id="PTHR42680:SF3">
    <property type="entry name" value="DCTP DEAMINASE"/>
    <property type="match status" value="1"/>
</dbReference>
<dbReference type="InterPro" id="IPR033704">
    <property type="entry name" value="dUTPase_trimeric"/>
</dbReference>
<dbReference type="GO" id="GO:0006226">
    <property type="term" value="P:dUMP biosynthetic process"/>
    <property type="evidence" value="ECO:0007669"/>
    <property type="project" value="UniProtKB-UniRule"/>
</dbReference>
<feature type="binding site" evidence="3">
    <location>
        <begin position="121"/>
        <end position="123"/>
    </location>
    <ligand>
        <name>dCTP</name>
        <dbReference type="ChEBI" id="CHEBI:61481"/>
    </ligand>
</feature>
<dbReference type="SUPFAM" id="SSF51283">
    <property type="entry name" value="dUTPase-like"/>
    <property type="match status" value="1"/>
</dbReference>
<keyword evidence="1 3" id="KW-0378">Hydrolase</keyword>
<comment type="similarity">
    <text evidence="3">Belongs to the dCTP deaminase family.</text>
</comment>
<feature type="site" description="Important for bifunctional activity" evidence="3">
    <location>
        <begin position="110"/>
        <end position="111"/>
    </location>
</feature>
<protein>
    <recommendedName>
        <fullName evidence="3">dCTP deaminase, dUMP-forming</fullName>
        <ecNumber evidence="3">3.5.4.30</ecNumber>
    </recommendedName>
    <alternativeName>
        <fullName evidence="3">Bifunctional dCTP deaminase:dUTPase</fullName>
    </alternativeName>
    <alternativeName>
        <fullName evidence="3">DCD-DUT</fullName>
    </alternativeName>
</protein>
<dbReference type="GO" id="GO:0033973">
    <property type="term" value="F:dCTP deaminase (dUMP-forming) activity"/>
    <property type="evidence" value="ECO:0007669"/>
    <property type="project" value="UniProtKB-UniRule"/>
</dbReference>
<dbReference type="Pfam" id="PF22769">
    <property type="entry name" value="DCD"/>
    <property type="match status" value="1"/>
</dbReference>
<feature type="binding site" evidence="3">
    <location>
        <position position="156"/>
    </location>
    <ligand>
        <name>dCTP</name>
        <dbReference type="ChEBI" id="CHEBI:61481"/>
    </ligand>
</feature>
<sequence length="178" mass="19781">MILSDQDIKRFISEGQVSVTPYREQLIEPASIDLTLGNHFLLPISPKDNVQSLKDPIQYDEVVAKSFIIPGKSFVLATTQECVKLSNMMTGFVEGRSSIGRAGLFIQNAGWVDPGFEGHITLELFNANDFSLKIEEGQRICQLVIARTHSPAISGYNGKYQGQLNTTGSKVFMDFDKY</sequence>
<dbReference type="EMBL" id="CP022046">
    <property type="protein sequence ID" value="ASE35650.1"/>
    <property type="molecule type" value="Genomic_DNA"/>
</dbReference>
<comment type="catalytic activity">
    <reaction evidence="3">
        <text>dCTP + 2 H2O = dUMP + NH4(+) + diphosphate</text>
        <dbReference type="Rhea" id="RHEA:19205"/>
        <dbReference type="ChEBI" id="CHEBI:15377"/>
        <dbReference type="ChEBI" id="CHEBI:28938"/>
        <dbReference type="ChEBI" id="CHEBI:33019"/>
        <dbReference type="ChEBI" id="CHEBI:61481"/>
        <dbReference type="ChEBI" id="CHEBI:246422"/>
        <dbReference type="EC" id="3.5.4.30"/>
    </reaction>
</comment>
<dbReference type="HAMAP" id="MF_00146">
    <property type="entry name" value="dCTP_deaminase"/>
    <property type="match status" value="1"/>
</dbReference>
<evidence type="ECO:0000256" key="1">
    <source>
        <dbReference type="ARBA" id="ARBA00022801"/>
    </source>
</evidence>
<dbReference type="NCBIfam" id="TIGR02274">
    <property type="entry name" value="dCTP_deam"/>
    <property type="match status" value="1"/>
</dbReference>
<feature type="binding site" evidence="3">
    <location>
        <position position="113"/>
    </location>
    <ligand>
        <name>dCTP</name>
        <dbReference type="ChEBI" id="CHEBI:61481"/>
    </ligand>
</feature>
<feature type="binding site" evidence="3">
    <location>
        <position position="159"/>
    </location>
    <ligand>
        <name>dCTP</name>
        <dbReference type="ChEBI" id="CHEBI:61481"/>
    </ligand>
</feature>
<organism evidence="4 5">
    <name type="scientific">Mammaliicoccus sciuri</name>
    <name type="common">Staphylococcus sciuri</name>
    <dbReference type="NCBI Taxonomy" id="1296"/>
    <lineage>
        <taxon>Bacteria</taxon>
        <taxon>Bacillati</taxon>
        <taxon>Bacillota</taxon>
        <taxon>Bacilli</taxon>
        <taxon>Bacillales</taxon>
        <taxon>Staphylococcaceae</taxon>
        <taxon>Mammaliicoccus</taxon>
    </lineage>
</organism>
<accession>A0AAI8DKE8</accession>
<dbReference type="GO" id="GO:0015949">
    <property type="term" value="P:nucleobase-containing small molecule interconversion"/>
    <property type="evidence" value="ECO:0007669"/>
    <property type="project" value="TreeGrafter"/>
</dbReference>
<feature type="binding site" evidence="3">
    <location>
        <begin position="96"/>
        <end position="101"/>
    </location>
    <ligand>
        <name>dCTP</name>
        <dbReference type="ChEBI" id="CHEBI:61481"/>
    </ligand>
</feature>
<dbReference type="AlphaFoldDB" id="A0AAI8DKE8"/>
<dbReference type="Proteomes" id="UP000197058">
    <property type="component" value="Chromosome"/>
</dbReference>
<dbReference type="RefSeq" id="WP_078355372.1">
    <property type="nucleotide sequence ID" value="NZ_CP022046.2"/>
</dbReference>
<gene>
    <name evidence="3 4" type="primary">dcd</name>
    <name evidence="4" type="ORF">CEP64_13095</name>
</gene>
<dbReference type="InterPro" id="IPR011962">
    <property type="entry name" value="dCTP_deaminase"/>
</dbReference>
<dbReference type="GO" id="GO:0006229">
    <property type="term" value="P:dUTP biosynthetic process"/>
    <property type="evidence" value="ECO:0007669"/>
    <property type="project" value="InterPro"/>
</dbReference>